<dbReference type="AlphaFoldDB" id="A0A516KFC9"/>
<dbReference type="EMBL" id="CP041666">
    <property type="protein sequence ID" value="QDP40115.1"/>
    <property type="molecule type" value="Genomic_DNA"/>
</dbReference>
<dbReference type="Proteomes" id="UP000315215">
    <property type="component" value="Chromosome"/>
</dbReference>
<feature type="binding site" evidence="11 12">
    <location>
        <begin position="75"/>
        <end position="76"/>
    </location>
    <ligand>
        <name>FAD</name>
        <dbReference type="ChEBI" id="CHEBI:57692"/>
    </ligand>
</feature>
<dbReference type="InterPro" id="IPR037117">
    <property type="entry name" value="Dihydroorotate_DH_ele_sf"/>
</dbReference>
<dbReference type="InterPro" id="IPR017938">
    <property type="entry name" value="Riboflavin_synthase-like_b-brl"/>
</dbReference>
<keyword evidence="4 11" id="KW-0001">2Fe-2S</keyword>
<keyword evidence="7 11" id="KW-0665">Pyrimidine biosynthesis</keyword>
<comment type="cofactor">
    <cofactor evidence="11 12">
        <name>FAD</name>
        <dbReference type="ChEBI" id="CHEBI:57692"/>
    </cofactor>
    <text evidence="11 12">Binds 1 FAD per subunit.</text>
</comment>
<feature type="binding site" evidence="11 12">
    <location>
        <begin position="51"/>
        <end position="54"/>
    </location>
    <ligand>
        <name>FAD</name>
        <dbReference type="ChEBI" id="CHEBI:57692"/>
    </ligand>
</feature>
<evidence type="ECO:0000256" key="6">
    <source>
        <dbReference type="ARBA" id="ARBA00022827"/>
    </source>
</evidence>
<dbReference type="GO" id="GO:0009055">
    <property type="term" value="F:electron transfer activity"/>
    <property type="evidence" value="ECO:0007669"/>
    <property type="project" value="UniProtKB-UniRule"/>
</dbReference>
<dbReference type="PROSITE" id="PS51384">
    <property type="entry name" value="FAD_FR"/>
    <property type="match status" value="1"/>
</dbReference>
<sequence>MINQMMTVVQKRTIAKDTVEMVLQGSTISFVEPGQFVHIRIGTGFSHMLRRPISIANVDGQEQTITVIFKVIGQGTEELQNVSIGSSLDVLLGCGTSYPVQGLELRRALLIGGGIGVPPLYYLAKELRKKGVQVTSILGFQSKENVFYEEEFKNLGACHIVTDDGSYGWHGNVNTVIDSEQIPFDYFFSCGPLGMLRAVSTKLIGQPGYISIEERMGCGIGACYACVVPAKDGKGFRKICKDGPVFPAGEVVL</sequence>
<evidence type="ECO:0000259" key="14">
    <source>
        <dbReference type="PROSITE" id="PS51384"/>
    </source>
</evidence>
<evidence type="ECO:0000256" key="4">
    <source>
        <dbReference type="ARBA" id="ARBA00022714"/>
    </source>
</evidence>
<feature type="binding site" evidence="11 13">
    <location>
        <position position="223"/>
    </location>
    <ligand>
        <name>[2Fe-2S] cluster</name>
        <dbReference type="ChEBI" id="CHEBI:190135"/>
    </ligand>
</feature>
<keyword evidence="5 11" id="KW-0479">Metal-binding</keyword>
<keyword evidence="10 11" id="KW-0411">Iron-sulfur</keyword>
<evidence type="ECO:0000256" key="9">
    <source>
        <dbReference type="ARBA" id="ARBA00023004"/>
    </source>
</evidence>
<evidence type="ECO:0000256" key="2">
    <source>
        <dbReference type="ARBA" id="ARBA00022448"/>
    </source>
</evidence>
<dbReference type="GO" id="GO:0044205">
    <property type="term" value="P:'de novo' UMP biosynthetic process"/>
    <property type="evidence" value="ECO:0007669"/>
    <property type="project" value="UniProtKB-UniRule"/>
</dbReference>
<dbReference type="CDD" id="cd06218">
    <property type="entry name" value="DHOD_e_trans"/>
    <property type="match status" value="1"/>
</dbReference>
<dbReference type="HAMAP" id="MF_01211">
    <property type="entry name" value="DHODB_Fe_S_bind"/>
    <property type="match status" value="1"/>
</dbReference>
<dbReference type="KEGG" id="aqt:FN924_08005"/>
<reference evidence="15 16" key="1">
    <citation type="submission" date="2019-07" db="EMBL/GenBank/DDBJ databases">
        <authorList>
            <person name="Li J."/>
        </authorList>
    </citation>
    <scope>NUCLEOTIDE SEQUENCE [LARGE SCALE GENOMIC DNA]</scope>
    <source>
        <strain evidence="15 16">TKL69</strain>
    </source>
</reference>
<evidence type="ECO:0000313" key="15">
    <source>
        <dbReference type="EMBL" id="QDP40115.1"/>
    </source>
</evidence>
<evidence type="ECO:0000256" key="8">
    <source>
        <dbReference type="ARBA" id="ARBA00022982"/>
    </source>
</evidence>
<evidence type="ECO:0000256" key="1">
    <source>
        <dbReference type="ARBA" id="ARBA00006422"/>
    </source>
</evidence>
<dbReference type="UniPathway" id="UPA00070">
    <property type="reaction ID" value="UER00945"/>
</dbReference>
<comment type="subunit">
    <text evidence="11">Heterotetramer of 2 PyrK and 2 PyrD type B subunits.</text>
</comment>
<dbReference type="InterPro" id="IPR039261">
    <property type="entry name" value="FNR_nucleotide-bd"/>
</dbReference>
<dbReference type="GO" id="GO:0051537">
    <property type="term" value="F:2 iron, 2 sulfur cluster binding"/>
    <property type="evidence" value="ECO:0007669"/>
    <property type="project" value="UniProtKB-KW"/>
</dbReference>
<dbReference type="GO" id="GO:0050660">
    <property type="term" value="F:flavin adenine dinucleotide binding"/>
    <property type="evidence" value="ECO:0007669"/>
    <property type="project" value="InterPro"/>
</dbReference>
<comment type="caution">
    <text evidence="11">Lacks conserved residue(s) required for the propagation of feature annotation.</text>
</comment>
<feature type="binding site" evidence="11 13">
    <location>
        <position position="226"/>
    </location>
    <ligand>
        <name>[2Fe-2S] cluster</name>
        <dbReference type="ChEBI" id="CHEBI:190135"/>
    </ligand>
</feature>
<dbReference type="Pfam" id="PF10418">
    <property type="entry name" value="DHODB_Fe-S_bind"/>
    <property type="match status" value="1"/>
</dbReference>
<dbReference type="PANTHER" id="PTHR43513:SF3">
    <property type="entry name" value="DIHYDROOROTATE DEHYDROGENASE B (NAD(+)), ELECTRON TRANSFER SUBUNIT-RELATED"/>
    <property type="match status" value="1"/>
</dbReference>
<proteinExistence type="inferred from homology"/>
<comment type="cofactor">
    <cofactor evidence="11">
        <name>[2Fe-2S] cluster</name>
        <dbReference type="ChEBI" id="CHEBI:190135"/>
    </cofactor>
    <text evidence="11">Binds 1 [2Fe-2S] cluster per subunit.</text>
</comment>
<dbReference type="GO" id="GO:0046872">
    <property type="term" value="F:metal ion binding"/>
    <property type="evidence" value="ECO:0007669"/>
    <property type="project" value="UniProtKB-KW"/>
</dbReference>
<dbReference type="Gene3D" id="2.40.30.10">
    <property type="entry name" value="Translation factors"/>
    <property type="match status" value="1"/>
</dbReference>
<dbReference type="SUPFAM" id="SSF63380">
    <property type="entry name" value="Riboflavin synthase domain-like"/>
    <property type="match status" value="1"/>
</dbReference>
<feature type="domain" description="FAD-binding FR-type" evidence="14">
    <location>
        <begin position="1"/>
        <end position="101"/>
    </location>
</feature>
<dbReference type="InterPro" id="IPR012165">
    <property type="entry name" value="Cyt_c3_hydrogenase_gsu"/>
</dbReference>
<evidence type="ECO:0000256" key="12">
    <source>
        <dbReference type="PIRSR" id="PIRSR006816-1"/>
    </source>
</evidence>
<comment type="function">
    <text evidence="11">Responsible for channeling the electrons from the oxidation of dihydroorotate from the FMN redox center in the PyrD type B subunit to the ultimate electron acceptor NAD(+).</text>
</comment>
<keyword evidence="2 11" id="KW-0813">Transport</keyword>
<dbReference type="Gene3D" id="3.40.50.80">
    <property type="entry name" value="Nucleotide-binding domain of ferredoxin-NADP reductase (FNR) module"/>
    <property type="match status" value="1"/>
</dbReference>
<keyword evidence="8 11" id="KW-0249">Electron transport</keyword>
<keyword evidence="16" id="KW-1185">Reference proteome</keyword>
<dbReference type="PANTHER" id="PTHR43513">
    <property type="entry name" value="DIHYDROOROTATE DEHYDROGENASE B (NAD(+)), ELECTRON TRANSFER SUBUNIT"/>
    <property type="match status" value="1"/>
</dbReference>
<comment type="similarity">
    <text evidence="1 11">Belongs to the PyrK family.</text>
</comment>
<accession>A0A516KFC9</accession>
<dbReference type="InterPro" id="IPR023455">
    <property type="entry name" value="Dihydroorotate_DHASE_ETsu"/>
</dbReference>
<comment type="pathway">
    <text evidence="11">Pyrimidine metabolism; UMP biosynthesis via de novo pathway; orotate from (S)-dihydroorotate (NAD(+) route): step 1/1.</text>
</comment>
<dbReference type="PIRSF" id="PIRSF006816">
    <property type="entry name" value="Cyc3_hyd_g"/>
    <property type="match status" value="1"/>
</dbReference>
<name>A0A516KFC9_9BACI</name>
<evidence type="ECO:0000256" key="13">
    <source>
        <dbReference type="PIRSR" id="PIRSR006816-2"/>
    </source>
</evidence>
<dbReference type="OrthoDB" id="9778346at2"/>
<evidence type="ECO:0000256" key="5">
    <source>
        <dbReference type="ARBA" id="ARBA00022723"/>
    </source>
</evidence>
<dbReference type="GO" id="GO:0016491">
    <property type="term" value="F:oxidoreductase activity"/>
    <property type="evidence" value="ECO:0007669"/>
    <property type="project" value="InterPro"/>
</dbReference>
<keyword evidence="6 11" id="KW-0274">FAD</keyword>
<dbReference type="InterPro" id="IPR017927">
    <property type="entry name" value="FAD-bd_FR_type"/>
</dbReference>
<evidence type="ECO:0000256" key="10">
    <source>
        <dbReference type="ARBA" id="ARBA00023014"/>
    </source>
</evidence>
<feature type="binding site" evidence="11 13">
    <location>
        <position position="218"/>
    </location>
    <ligand>
        <name>[2Fe-2S] cluster</name>
        <dbReference type="ChEBI" id="CHEBI:190135"/>
    </ligand>
</feature>
<gene>
    <name evidence="11" type="primary">pyrK</name>
    <name evidence="15" type="ORF">FN924_08005</name>
</gene>
<dbReference type="SUPFAM" id="SSF52343">
    <property type="entry name" value="Ferredoxin reductase-like, C-terminal NADP-linked domain"/>
    <property type="match status" value="1"/>
</dbReference>
<comment type="cofactor">
    <cofactor evidence="13">
        <name>[2Fe-2S] cluster</name>
        <dbReference type="ChEBI" id="CHEBI:190135"/>
    </cofactor>
    <text evidence="13">Binds 1 [2Fe-2S] cluster per subunit.</text>
</comment>
<keyword evidence="3 11" id="KW-0285">Flavoprotein</keyword>
<dbReference type="PRINTS" id="PR00409">
    <property type="entry name" value="PHDIOXRDTASE"/>
</dbReference>
<evidence type="ECO:0000256" key="11">
    <source>
        <dbReference type="HAMAP-Rule" id="MF_01211"/>
    </source>
</evidence>
<dbReference type="RefSeq" id="WP_143893376.1">
    <property type="nucleotide sequence ID" value="NZ_CP041666.1"/>
</dbReference>
<protein>
    <recommendedName>
        <fullName evidence="11">Dihydroorotate dehydrogenase B (NAD(+)), electron transfer subunit</fullName>
    </recommendedName>
    <alternativeName>
        <fullName evidence="11">Dihydroorotate oxidase B, electron transfer subunit</fullName>
    </alternativeName>
</protein>
<feature type="binding site" evidence="11 13">
    <location>
        <position position="240"/>
    </location>
    <ligand>
        <name>[2Fe-2S] cluster</name>
        <dbReference type="ChEBI" id="CHEBI:190135"/>
    </ligand>
</feature>
<dbReference type="InterPro" id="IPR019480">
    <property type="entry name" value="Dihydroorotate_DH_Fe-S-bd"/>
</dbReference>
<evidence type="ECO:0000313" key="16">
    <source>
        <dbReference type="Proteomes" id="UP000315215"/>
    </source>
</evidence>
<evidence type="ECO:0000256" key="7">
    <source>
        <dbReference type="ARBA" id="ARBA00022975"/>
    </source>
</evidence>
<organism evidence="15 16">
    <name type="scientific">Radiobacillus deserti</name>
    <dbReference type="NCBI Taxonomy" id="2594883"/>
    <lineage>
        <taxon>Bacteria</taxon>
        <taxon>Bacillati</taxon>
        <taxon>Bacillota</taxon>
        <taxon>Bacilli</taxon>
        <taxon>Bacillales</taxon>
        <taxon>Bacillaceae</taxon>
        <taxon>Radiobacillus</taxon>
    </lineage>
</organism>
<dbReference type="NCBIfam" id="NF000799">
    <property type="entry name" value="PRK00054.1-4"/>
    <property type="match status" value="1"/>
</dbReference>
<dbReference type="Gene3D" id="2.10.240.10">
    <property type="entry name" value="Dihydroorotate dehydrogenase, electron transfer subunit"/>
    <property type="match status" value="1"/>
</dbReference>
<keyword evidence="9 11" id="KW-0408">Iron</keyword>
<dbReference type="InterPro" id="IPR050353">
    <property type="entry name" value="PyrK_electron_transfer"/>
</dbReference>
<evidence type="ECO:0000256" key="3">
    <source>
        <dbReference type="ARBA" id="ARBA00022630"/>
    </source>
</evidence>